<evidence type="ECO:0000313" key="3">
    <source>
        <dbReference type="Proteomes" id="UP000789570"/>
    </source>
</evidence>
<protein>
    <submittedName>
        <fullName evidence="2">13351_t:CDS:1</fullName>
    </submittedName>
</protein>
<dbReference type="Proteomes" id="UP000789570">
    <property type="component" value="Unassembled WGS sequence"/>
</dbReference>
<dbReference type="AlphaFoldDB" id="A0A9N9AU96"/>
<feature type="signal peptide" evidence="1">
    <location>
        <begin position="1"/>
        <end position="21"/>
    </location>
</feature>
<sequence>MMKSLIFIILFLYSFVPNVSSSQCYKVNNFNYNSAQIVDCDWSNPIKQDATNKLNQETGAAPEEMFKVKLDCRSDNKTLCNNINLAFNRASKTISTVLKLNAQIVVNATLRNFCDGLTPENCGPELSNRLGQAGPTMIYALEDDDGMERLYPQALVKQFQFPKNPTFDEFDINAEFNTKFPLWFEENGPIQAFEYDFFYVMIHELIHGLGFFSAWSQIPDNPALIPIIVPKFSGTNGNAEINETILIKDVTVKESALDKSMIFLSNGSPVSSITKHISDYMIKNPGKTDLFETFRQPEIKMLTDMYILATTPKSLGLLPKGSTNFVSDAVILETAINPFVQGSSVSHMDFATYLNTSDFLMMYKAVVGKTIEELIKDGGNYPGGVIGPKLKLMLETIGYTTEDNPNPYKPKPFKEEKAISSAINRRFSF</sequence>
<keyword evidence="3" id="KW-1185">Reference proteome</keyword>
<comment type="caution">
    <text evidence="2">The sequence shown here is derived from an EMBL/GenBank/DDBJ whole genome shotgun (WGS) entry which is preliminary data.</text>
</comment>
<gene>
    <name evidence="2" type="ORF">FCALED_LOCUS5602</name>
</gene>
<name>A0A9N9AU96_9GLOM</name>
<proteinExistence type="predicted"/>
<evidence type="ECO:0000313" key="2">
    <source>
        <dbReference type="EMBL" id="CAG8540228.1"/>
    </source>
</evidence>
<accession>A0A9N9AU96</accession>
<dbReference type="EMBL" id="CAJVPQ010001240">
    <property type="protein sequence ID" value="CAG8540228.1"/>
    <property type="molecule type" value="Genomic_DNA"/>
</dbReference>
<dbReference type="OrthoDB" id="73465at2759"/>
<feature type="chain" id="PRO_5040208121" evidence="1">
    <location>
        <begin position="22"/>
        <end position="429"/>
    </location>
</feature>
<organism evidence="2 3">
    <name type="scientific">Funneliformis caledonium</name>
    <dbReference type="NCBI Taxonomy" id="1117310"/>
    <lineage>
        <taxon>Eukaryota</taxon>
        <taxon>Fungi</taxon>
        <taxon>Fungi incertae sedis</taxon>
        <taxon>Mucoromycota</taxon>
        <taxon>Glomeromycotina</taxon>
        <taxon>Glomeromycetes</taxon>
        <taxon>Glomerales</taxon>
        <taxon>Glomeraceae</taxon>
        <taxon>Funneliformis</taxon>
    </lineage>
</organism>
<feature type="non-terminal residue" evidence="2">
    <location>
        <position position="1"/>
    </location>
</feature>
<evidence type="ECO:0000256" key="1">
    <source>
        <dbReference type="SAM" id="SignalP"/>
    </source>
</evidence>
<reference evidence="2" key="1">
    <citation type="submission" date="2021-06" db="EMBL/GenBank/DDBJ databases">
        <authorList>
            <person name="Kallberg Y."/>
            <person name="Tangrot J."/>
            <person name="Rosling A."/>
        </authorList>
    </citation>
    <scope>NUCLEOTIDE SEQUENCE</scope>
    <source>
        <strain evidence="2">UK204</strain>
    </source>
</reference>
<keyword evidence="1" id="KW-0732">Signal</keyword>